<dbReference type="OrthoDB" id="7691805at2759"/>
<dbReference type="CDD" id="cd09272">
    <property type="entry name" value="RNase_HI_RT_Ty1"/>
    <property type="match status" value="1"/>
</dbReference>
<dbReference type="Proteomes" id="UP000245207">
    <property type="component" value="Unassembled WGS sequence"/>
</dbReference>
<keyword evidence="3" id="KW-0472">Membrane</keyword>
<dbReference type="InterPro" id="IPR013103">
    <property type="entry name" value="RVT_2"/>
</dbReference>
<dbReference type="Pfam" id="PF22936">
    <property type="entry name" value="Pol_BBD"/>
    <property type="match status" value="1"/>
</dbReference>
<keyword evidence="6" id="KW-1185">Reference proteome</keyword>
<dbReference type="Pfam" id="PF03407">
    <property type="entry name" value="Nucleotid_trans"/>
    <property type="match status" value="1"/>
</dbReference>
<protein>
    <submittedName>
        <fullName evidence="5">Ribonuclease H-like domain-containing protein</fullName>
    </submittedName>
</protein>
<keyword evidence="1" id="KW-0064">Aspartyl protease</keyword>
<gene>
    <name evidence="5" type="ORF">CTI12_AA478190</name>
</gene>
<dbReference type="InterPro" id="IPR012337">
    <property type="entry name" value="RNaseH-like_sf"/>
</dbReference>
<dbReference type="SUPFAM" id="SSF53098">
    <property type="entry name" value="Ribonuclease H-like"/>
    <property type="match status" value="2"/>
</dbReference>
<evidence type="ECO:0000313" key="6">
    <source>
        <dbReference type="Proteomes" id="UP000245207"/>
    </source>
</evidence>
<comment type="caution">
    <text evidence="5">The sequence shown here is derived from an EMBL/GenBank/DDBJ whole genome shotgun (WGS) entry which is preliminary data.</text>
</comment>
<evidence type="ECO:0000256" key="1">
    <source>
        <dbReference type="ARBA" id="ARBA00022750"/>
    </source>
</evidence>
<dbReference type="InterPro" id="IPR036397">
    <property type="entry name" value="RNaseH_sf"/>
</dbReference>
<sequence>MWFRDPFPHFHEDGDFQIACDYFNGNPIDLNNLPNGGFIYVKSNNKTIQFYKYWCDSKLTYPGLNEQDVFNKIKYGPFIRDNGLQMRFLDTVFFGGFCEPSRNFDKVCTMHANCCVGLENKVQDLGLLLKDWRKYTNSIVNRTSLPDFVSWTVPQSCRGSMQRPRAPKKKNGHDGSWYYSAVLIGFLIFLINSLFGLRFVTPLTPFPLDVFMGQVFSNNAKTVWDELKETYSKEDGSVIFNMHYKIHSFTQNGIPLSEYYLRFNAMWRQYDSFVDLPACTCEGSEKHKKHNQLIKLMQFLMGLDEVYAPLRSIILTSDPIPDVKSAFATLSKDESHRITPSSSGSKNSNSAFASKTYQKPNEWSVNKNMNNNHNRRLNRPNLVFTHCNMNGHTADRCFELVGYPAGFKKRPNNFQNSASNNSVSGHKDYSTVSSNSFTDDQYKKLMALTTEKSRSGCIPANVAGWIVDSGASQHMTYTIVNMFNLVDVSKLNMTVGHPNGTKAIVTHIGSLKLTDKITIHNVLVVPDYQVRLLSVYKLNKENKYRVIFDEDTCFVQDSVLRTQVRTGSLKDGLYFLNTGIKFTNNNIAVCCLSKCIWHNKLGHPADQVLNILKHKIAYKVDSSAEPCEVCHKAKQTREPFPLSDYKTNVIGQLVHLDVWGPYKVQSREGYKYFLTVVDDFSRAVWDELKETYSKEDGSVIFNMHYKIHSFTQNGIPLSEYYLRFNAMWRQYDSLVDLPACTCEGSEKHKKHNQLIKLMQFLMGLDEVYAPLRSIILTSDPIPDVKSAFATLSKDESHRSTPSSSGSKNNNSAFASKTYQKPNEWSVNKNMNNNQNRRLNRPNLVCTHCNMNGHTADRCFQLVGYPAGFKKRPNNFQNSASNNFVSGHKDYSTVSSNSFTDDQYKKLMALITEKSGSGCIPANVAGWIVDSGASQHMTYTIVNMFNLVDVSKLNMTVGHPNGTKAIVTHIGSLKLTDKITIHNVLDSVLRTQVGTGSLKDGLYFLNTGIKFTNNNIAVCCLSKCIWHNKLGHPAGQVLNILKHKIAYKVDSSAEPCEVCHKAKQTREPFPLSDHKTNVIGQLVHLDVWGPYKVQSREGYKYFLTVVDDFSRAVWVHLLRGKYEVFQNIVHFYNLIKNQFDITVKIFRSDNGTEFINQNMEKFCKDNGIIQQTSCSYTPQQNGIAERKHRHLLNVARALMLPSSVLSGKSPYELIYKIEPNISHLKVFGCLCFATILNNSDKFSSRSDKSVFIGYSSDKKGYKLFSLENSLNFFNHYLDDENLSDDPNDEKRDKEPKKSDGIDLSSLGGTEKPGNINKDERVHPGAPGEATNVEKENATLEENVNQSEGDDSYYNEFNDLFNEPVNVTPNRQNTFRTYIRRSARKTQMPVKLSDYEVDTKVKYNIDKHVNYSKLNTENYNFSTNLNKISEPKTYKEAATNPKWVEAMNLEVEALNRNETWEEITELPMGRKAIGGKWVFKIKYKSNGEVERYTARWVAKGYNQKEGVDYDETFSPVVKIVTVRCLLSVAVQFDWPVFQMDVNNAFLYGELDEDVYMCLPEGYCDVNDTKVCKLKKSLYGLKQAPRKWNEKLTSVLVENGFEQSKNDFSLFIKNKNGIFIALLVYVDDIVITGNNVQAINEVKTFMRSKFLIKELGKLKYFLGIEVLNSDGNMFLTQRKYCLELLAEFGMLACKPCDTPIETKECSAKPDQVVVDEPLTGITNYQKLVGKLIYLTHTRPDISYAVHVLSQFMHAPMQSHLKLAFRVLRYLKNAPGQGISFCKGNNLDISVFVDSDWAKCKVTRKSVTGYCVFLGKSLVSWKSKKQSMLSKSSAEAEYRAMNSVTCEVIWIQKILAELNIKTSLPVPLHCDNSSAIQIAANPVFHEKTKHFEIELFFLREKVAAGVVKTVKVKSVDNVADIFTKGLSAQEHKKFCDGLGLYDMYKAEIKGECSKG</sequence>
<keyword evidence="1" id="KW-0645">Protease</keyword>
<evidence type="ECO:0000313" key="5">
    <source>
        <dbReference type="EMBL" id="PWA49763.1"/>
    </source>
</evidence>
<feature type="region of interest" description="Disordered" evidence="2">
    <location>
        <begin position="334"/>
        <end position="357"/>
    </location>
</feature>
<accession>A0A2U1LL88</accession>
<dbReference type="PANTHER" id="PTHR34222:SF99">
    <property type="entry name" value="PROTEIN, PUTATIVE-RELATED"/>
    <property type="match status" value="1"/>
</dbReference>
<name>A0A2U1LL88_ARTAN</name>
<dbReference type="Pfam" id="PF00665">
    <property type="entry name" value="rve"/>
    <property type="match status" value="1"/>
</dbReference>
<keyword evidence="1" id="KW-0378">Hydrolase</keyword>
<organism evidence="5 6">
    <name type="scientific">Artemisia annua</name>
    <name type="common">Sweet wormwood</name>
    <dbReference type="NCBI Taxonomy" id="35608"/>
    <lineage>
        <taxon>Eukaryota</taxon>
        <taxon>Viridiplantae</taxon>
        <taxon>Streptophyta</taxon>
        <taxon>Embryophyta</taxon>
        <taxon>Tracheophyta</taxon>
        <taxon>Spermatophyta</taxon>
        <taxon>Magnoliopsida</taxon>
        <taxon>eudicotyledons</taxon>
        <taxon>Gunneridae</taxon>
        <taxon>Pentapetalae</taxon>
        <taxon>asterids</taxon>
        <taxon>campanulids</taxon>
        <taxon>Asterales</taxon>
        <taxon>Asteraceae</taxon>
        <taxon>Asteroideae</taxon>
        <taxon>Anthemideae</taxon>
        <taxon>Artemisiinae</taxon>
        <taxon>Artemisia</taxon>
    </lineage>
</organism>
<feature type="domain" description="Integrase catalytic" evidence="4">
    <location>
        <begin position="1065"/>
        <end position="1190"/>
    </location>
</feature>
<feature type="region of interest" description="Disordered" evidence="2">
    <location>
        <begin position="791"/>
        <end position="813"/>
    </location>
</feature>
<evidence type="ECO:0000256" key="3">
    <source>
        <dbReference type="SAM" id="Phobius"/>
    </source>
</evidence>
<dbReference type="GO" id="GO:0004190">
    <property type="term" value="F:aspartic-type endopeptidase activity"/>
    <property type="evidence" value="ECO:0007669"/>
    <property type="project" value="UniProtKB-KW"/>
</dbReference>
<dbReference type="Pfam" id="PF25597">
    <property type="entry name" value="SH3_retrovirus"/>
    <property type="match status" value="1"/>
</dbReference>
<feature type="transmembrane region" description="Helical" evidence="3">
    <location>
        <begin position="177"/>
        <end position="197"/>
    </location>
</feature>
<feature type="compositionally biased region" description="Polar residues" evidence="2">
    <location>
        <begin position="799"/>
        <end position="813"/>
    </location>
</feature>
<dbReference type="InterPro" id="IPR005069">
    <property type="entry name" value="Nucl-diP-sugar_transferase"/>
</dbReference>
<dbReference type="EMBL" id="PKPP01008795">
    <property type="protein sequence ID" value="PWA49763.1"/>
    <property type="molecule type" value="Genomic_DNA"/>
</dbReference>
<dbReference type="Pfam" id="PF07727">
    <property type="entry name" value="RVT_2"/>
    <property type="match status" value="1"/>
</dbReference>
<dbReference type="PROSITE" id="PS50994">
    <property type="entry name" value="INTEGRASE"/>
    <property type="match status" value="1"/>
</dbReference>
<keyword evidence="3" id="KW-1133">Transmembrane helix</keyword>
<evidence type="ECO:0000256" key="2">
    <source>
        <dbReference type="SAM" id="MobiDB-lite"/>
    </source>
</evidence>
<dbReference type="InterPro" id="IPR043502">
    <property type="entry name" value="DNA/RNA_pol_sf"/>
</dbReference>
<dbReference type="InterPro" id="IPR001584">
    <property type="entry name" value="Integrase_cat-core"/>
</dbReference>
<dbReference type="PANTHER" id="PTHR34222">
    <property type="entry name" value="GAG_PRE-INTEGRS DOMAIN-CONTAINING PROTEIN"/>
    <property type="match status" value="1"/>
</dbReference>
<dbReference type="GO" id="GO:0003676">
    <property type="term" value="F:nucleic acid binding"/>
    <property type="evidence" value="ECO:0007669"/>
    <property type="project" value="InterPro"/>
</dbReference>
<dbReference type="InterPro" id="IPR054722">
    <property type="entry name" value="PolX-like_BBD"/>
</dbReference>
<dbReference type="Gene3D" id="3.30.420.10">
    <property type="entry name" value="Ribonuclease H-like superfamily/Ribonuclease H"/>
    <property type="match status" value="2"/>
</dbReference>
<proteinExistence type="predicted"/>
<dbReference type="InterPro" id="IPR057670">
    <property type="entry name" value="SH3_retrovirus"/>
</dbReference>
<feature type="compositionally biased region" description="Basic and acidic residues" evidence="2">
    <location>
        <begin position="1287"/>
        <end position="1299"/>
    </location>
</feature>
<dbReference type="GO" id="GO:0015074">
    <property type="term" value="P:DNA integration"/>
    <property type="evidence" value="ECO:0007669"/>
    <property type="project" value="InterPro"/>
</dbReference>
<feature type="compositionally biased region" description="Low complexity" evidence="2">
    <location>
        <begin position="341"/>
        <end position="355"/>
    </location>
</feature>
<evidence type="ECO:0000259" key="4">
    <source>
        <dbReference type="PROSITE" id="PS50994"/>
    </source>
</evidence>
<keyword evidence="3" id="KW-0812">Transmembrane</keyword>
<dbReference type="STRING" id="35608.A0A2U1LL88"/>
<reference evidence="5 6" key="1">
    <citation type="journal article" date="2018" name="Mol. Plant">
        <title>The genome of Artemisia annua provides insight into the evolution of Asteraceae family and artemisinin biosynthesis.</title>
        <authorList>
            <person name="Shen Q."/>
            <person name="Zhang L."/>
            <person name="Liao Z."/>
            <person name="Wang S."/>
            <person name="Yan T."/>
            <person name="Shi P."/>
            <person name="Liu M."/>
            <person name="Fu X."/>
            <person name="Pan Q."/>
            <person name="Wang Y."/>
            <person name="Lv Z."/>
            <person name="Lu X."/>
            <person name="Zhang F."/>
            <person name="Jiang W."/>
            <person name="Ma Y."/>
            <person name="Chen M."/>
            <person name="Hao X."/>
            <person name="Li L."/>
            <person name="Tang Y."/>
            <person name="Lv G."/>
            <person name="Zhou Y."/>
            <person name="Sun X."/>
            <person name="Brodelius P.E."/>
            <person name="Rose J.K.C."/>
            <person name="Tang K."/>
        </authorList>
    </citation>
    <scope>NUCLEOTIDE SEQUENCE [LARGE SCALE GENOMIC DNA]</scope>
    <source>
        <strain evidence="6">cv. Huhao1</strain>
        <tissue evidence="5">Leaf</tissue>
    </source>
</reference>
<feature type="region of interest" description="Disordered" evidence="2">
    <location>
        <begin position="1280"/>
        <end position="1333"/>
    </location>
</feature>
<dbReference type="SUPFAM" id="SSF56672">
    <property type="entry name" value="DNA/RNA polymerases"/>
    <property type="match status" value="1"/>
</dbReference>